<dbReference type="Ensembl" id="ENSORLT00020023659.1">
    <property type="protein sequence ID" value="ENSORLP00020015585.1"/>
    <property type="gene ID" value="ENSORLG00020016673.1"/>
</dbReference>
<dbReference type="AlphaFoldDB" id="A0A3P9L4H2"/>
<keyword evidence="4" id="KW-0687">Ribonucleoprotein</keyword>
<dbReference type="InterPro" id="IPR000054">
    <property type="entry name" value="Ribosomal_eL31"/>
</dbReference>
<evidence type="ECO:0000256" key="6">
    <source>
        <dbReference type="ARBA" id="ARBA00035230"/>
    </source>
</evidence>
<keyword evidence="8" id="KW-0812">Transmembrane</keyword>
<keyword evidence="8" id="KW-1133">Transmembrane helix</keyword>
<comment type="subunit">
    <text evidence="2">Component of the large ribosomal subunit.</text>
</comment>
<dbReference type="CDD" id="cd00463">
    <property type="entry name" value="Ribosomal_L31e"/>
    <property type="match status" value="1"/>
</dbReference>
<dbReference type="PROSITE" id="PS01144">
    <property type="entry name" value="RIBOSOMAL_L31E"/>
    <property type="match status" value="1"/>
</dbReference>
<keyword evidence="3" id="KW-0689">Ribosomal protein</keyword>
<dbReference type="Gene3D" id="3.10.440.10">
    <property type="match status" value="1"/>
</dbReference>
<dbReference type="SUPFAM" id="SSF54575">
    <property type="entry name" value="Ribosomal protein L31e"/>
    <property type="match status" value="1"/>
</dbReference>
<feature type="transmembrane region" description="Helical" evidence="8">
    <location>
        <begin position="29"/>
        <end position="46"/>
    </location>
</feature>
<name>A0A3P9L4H2_ORYLA</name>
<reference evidence="9" key="3">
    <citation type="submission" date="2025-08" db="UniProtKB">
        <authorList>
            <consortium name="Ensembl"/>
        </authorList>
    </citation>
    <scope>IDENTIFICATION</scope>
    <source>
        <strain evidence="9">HNI</strain>
    </source>
</reference>
<dbReference type="Proteomes" id="UP000265180">
    <property type="component" value="Chromosome 2"/>
</dbReference>
<evidence type="ECO:0000313" key="10">
    <source>
        <dbReference type="Proteomes" id="UP000265180"/>
    </source>
</evidence>
<dbReference type="FunFam" id="3.10.440.10:FF:000001">
    <property type="entry name" value="60S ribosomal protein L31"/>
    <property type="match status" value="1"/>
</dbReference>
<keyword evidence="8" id="KW-0472">Membrane</keyword>
<evidence type="ECO:0000256" key="2">
    <source>
        <dbReference type="ARBA" id="ARBA00011133"/>
    </source>
</evidence>
<evidence type="ECO:0000256" key="3">
    <source>
        <dbReference type="ARBA" id="ARBA00022980"/>
    </source>
</evidence>
<protein>
    <recommendedName>
        <fullName evidence="6">Large ribosomal subunit protein eL31</fullName>
    </recommendedName>
    <alternativeName>
        <fullName evidence="7">60S ribosomal protein L31</fullName>
    </alternativeName>
</protein>
<evidence type="ECO:0000256" key="8">
    <source>
        <dbReference type="SAM" id="Phobius"/>
    </source>
</evidence>
<sequence>SVNRELSVRGRGARLLHINISAHNSGGEFLMNFFLSFMLVFMYHVAAECKRIIKCLLLMQMAPTKKGEKKKGRSAINEVVTREYTINIHKRIHGVGFKRRAPRAINEIRKFAMKEMGTPDVRIDTRLNKAVWSKGVRNVPYRMRVRLSRKRNEDEDSPNKLYTLVTYVPVTTCKGLQTVNVDEN</sequence>
<reference key="1">
    <citation type="journal article" date="2007" name="Nature">
        <title>The medaka draft genome and insights into vertebrate genome evolution.</title>
        <authorList>
            <person name="Kasahara M."/>
            <person name="Naruse K."/>
            <person name="Sasaki S."/>
            <person name="Nakatani Y."/>
            <person name="Qu W."/>
            <person name="Ahsan B."/>
            <person name="Yamada T."/>
            <person name="Nagayasu Y."/>
            <person name="Doi K."/>
            <person name="Kasai Y."/>
            <person name="Jindo T."/>
            <person name="Kobayashi D."/>
            <person name="Shimada A."/>
            <person name="Toyoda A."/>
            <person name="Kuroki Y."/>
            <person name="Fujiyama A."/>
            <person name="Sasaki T."/>
            <person name="Shimizu A."/>
            <person name="Asakawa S."/>
            <person name="Shimizu N."/>
            <person name="Hashimoto S."/>
            <person name="Yang J."/>
            <person name="Lee Y."/>
            <person name="Matsushima K."/>
            <person name="Sugano S."/>
            <person name="Sakaizumi M."/>
            <person name="Narita T."/>
            <person name="Ohishi K."/>
            <person name="Haga S."/>
            <person name="Ohta F."/>
            <person name="Nomoto H."/>
            <person name="Nogata K."/>
            <person name="Morishita T."/>
            <person name="Endo T."/>
            <person name="Shin-I T."/>
            <person name="Takeda H."/>
            <person name="Morishita S."/>
            <person name="Kohara Y."/>
        </authorList>
    </citation>
    <scope>NUCLEOTIDE SEQUENCE [LARGE SCALE GENOMIC DNA]</scope>
    <source>
        <strain>Hd-rR</strain>
    </source>
</reference>
<dbReference type="InterPro" id="IPR023621">
    <property type="entry name" value="Ribosomal_eL31_dom_sf"/>
</dbReference>
<dbReference type="GO" id="GO:0006412">
    <property type="term" value="P:translation"/>
    <property type="evidence" value="ECO:0007669"/>
    <property type="project" value="InterPro"/>
</dbReference>
<evidence type="ECO:0000256" key="7">
    <source>
        <dbReference type="ARBA" id="ARBA00035337"/>
    </source>
</evidence>
<comment type="similarity">
    <text evidence="1">Belongs to the eukaryotic ribosomal protein eL31 family.</text>
</comment>
<reference evidence="9 10" key="2">
    <citation type="submission" date="2017-04" db="EMBL/GenBank/DDBJ databases">
        <title>CpG methylation of centromeres and impact of large insertions on vertebrate speciation.</title>
        <authorList>
            <person name="Ichikawa K."/>
            <person name="Yoshimura J."/>
            <person name="Morishita S."/>
        </authorList>
    </citation>
    <scope>NUCLEOTIDE SEQUENCE</scope>
    <source>
        <strain evidence="9 10">HNI</strain>
    </source>
</reference>
<dbReference type="PANTHER" id="PTHR10956:SF0">
    <property type="entry name" value="60S RIBOSOMAL PROTEIN L31"/>
    <property type="match status" value="1"/>
</dbReference>
<dbReference type="SMART" id="SM01380">
    <property type="entry name" value="Ribosomal_L31e"/>
    <property type="match status" value="1"/>
</dbReference>
<evidence type="ECO:0000313" key="9">
    <source>
        <dbReference type="Ensembl" id="ENSORLP00020015585.1"/>
    </source>
</evidence>
<evidence type="ECO:0000256" key="4">
    <source>
        <dbReference type="ARBA" id="ARBA00023274"/>
    </source>
</evidence>
<proteinExistence type="inferred from homology"/>
<accession>A0A3P9L4H2</accession>
<dbReference type="InterPro" id="IPR020052">
    <property type="entry name" value="Ribosomal_eL31_CS"/>
</dbReference>
<reference evidence="9" key="4">
    <citation type="submission" date="2025-09" db="UniProtKB">
        <authorList>
            <consortium name="Ensembl"/>
        </authorList>
    </citation>
    <scope>IDENTIFICATION</scope>
    <source>
        <strain evidence="9">HNI</strain>
    </source>
</reference>
<dbReference type="GO" id="GO:0015934">
    <property type="term" value="C:large ribosomal subunit"/>
    <property type="evidence" value="ECO:0007669"/>
    <property type="project" value="UniProtKB-ARBA"/>
</dbReference>
<dbReference type="PANTHER" id="PTHR10956">
    <property type="entry name" value="60S RIBOSOMAL PROTEIN L31"/>
    <property type="match status" value="1"/>
</dbReference>
<dbReference type="Pfam" id="PF01198">
    <property type="entry name" value="Ribosomal_L31e"/>
    <property type="match status" value="1"/>
</dbReference>
<comment type="function">
    <text evidence="5">Component of the large ribosomal subunit. The ribosome is a large ribonucleoprotein complex responsible for the synthesis of proteins in the cell.</text>
</comment>
<dbReference type="GO" id="GO:0003735">
    <property type="term" value="F:structural constituent of ribosome"/>
    <property type="evidence" value="ECO:0007669"/>
    <property type="project" value="InterPro"/>
</dbReference>
<organism evidence="9 10">
    <name type="scientific">Oryzias latipes</name>
    <name type="common">Japanese rice fish</name>
    <name type="synonym">Japanese killifish</name>
    <dbReference type="NCBI Taxonomy" id="8090"/>
    <lineage>
        <taxon>Eukaryota</taxon>
        <taxon>Metazoa</taxon>
        <taxon>Chordata</taxon>
        <taxon>Craniata</taxon>
        <taxon>Vertebrata</taxon>
        <taxon>Euteleostomi</taxon>
        <taxon>Actinopterygii</taxon>
        <taxon>Neopterygii</taxon>
        <taxon>Teleostei</taxon>
        <taxon>Neoteleostei</taxon>
        <taxon>Acanthomorphata</taxon>
        <taxon>Ovalentaria</taxon>
        <taxon>Atherinomorphae</taxon>
        <taxon>Beloniformes</taxon>
        <taxon>Adrianichthyidae</taxon>
        <taxon>Oryziinae</taxon>
        <taxon>Oryzias</taxon>
    </lineage>
</organism>
<evidence type="ECO:0000256" key="1">
    <source>
        <dbReference type="ARBA" id="ARBA00010808"/>
    </source>
</evidence>
<evidence type="ECO:0000256" key="5">
    <source>
        <dbReference type="ARBA" id="ARBA00034092"/>
    </source>
</evidence>